<dbReference type="PANTHER" id="PTHR31900:SF30">
    <property type="entry name" value="SUPERFAMILY PROTEIN, PUTATIVE-RELATED"/>
    <property type="match status" value="1"/>
</dbReference>
<dbReference type="InterPro" id="IPR006566">
    <property type="entry name" value="FBD"/>
</dbReference>
<protein>
    <recommendedName>
        <fullName evidence="1">F-box domain-containing protein</fullName>
    </recommendedName>
</protein>
<reference evidence="2" key="1">
    <citation type="submission" date="2019-08" db="EMBL/GenBank/DDBJ databases">
        <title>Reference gene set and small RNA set construction with multiple tissues from Davidia involucrata Baill.</title>
        <authorList>
            <person name="Yang H."/>
            <person name="Zhou C."/>
            <person name="Li G."/>
            <person name="Wang J."/>
            <person name="Gao P."/>
            <person name="Wang M."/>
            <person name="Wang R."/>
            <person name="Zhao Y."/>
        </authorList>
    </citation>
    <scope>NUCLEOTIDE SEQUENCE</scope>
    <source>
        <tissue evidence="2">Mixed with DoveR01_LX</tissue>
    </source>
</reference>
<gene>
    <name evidence="2" type="ORF">Din_031924</name>
</gene>
<dbReference type="PROSITE" id="PS50181">
    <property type="entry name" value="FBOX"/>
    <property type="match status" value="1"/>
</dbReference>
<dbReference type="SMART" id="SM00579">
    <property type="entry name" value="FBD"/>
    <property type="match status" value="1"/>
</dbReference>
<organism evidence="2">
    <name type="scientific">Davidia involucrata</name>
    <name type="common">Dove tree</name>
    <dbReference type="NCBI Taxonomy" id="16924"/>
    <lineage>
        <taxon>Eukaryota</taxon>
        <taxon>Viridiplantae</taxon>
        <taxon>Streptophyta</taxon>
        <taxon>Embryophyta</taxon>
        <taxon>Tracheophyta</taxon>
        <taxon>Spermatophyta</taxon>
        <taxon>Magnoliopsida</taxon>
        <taxon>eudicotyledons</taxon>
        <taxon>Gunneridae</taxon>
        <taxon>Pentapetalae</taxon>
        <taxon>asterids</taxon>
        <taxon>Cornales</taxon>
        <taxon>Nyssaceae</taxon>
        <taxon>Davidia</taxon>
    </lineage>
</organism>
<dbReference type="InterPro" id="IPR050232">
    <property type="entry name" value="FBL13/AtMIF1-like"/>
</dbReference>
<dbReference type="PANTHER" id="PTHR31900">
    <property type="entry name" value="F-BOX/RNI SUPERFAMILY PROTEIN-RELATED"/>
    <property type="match status" value="1"/>
</dbReference>
<dbReference type="Pfam" id="PF00646">
    <property type="entry name" value="F-box"/>
    <property type="match status" value="1"/>
</dbReference>
<dbReference type="SMART" id="SM00256">
    <property type="entry name" value="FBOX"/>
    <property type="match status" value="1"/>
</dbReference>
<feature type="domain" description="F-box" evidence="1">
    <location>
        <begin position="23"/>
        <end position="59"/>
    </location>
</feature>
<dbReference type="CDD" id="cd22160">
    <property type="entry name" value="F-box_AtFBL13-like"/>
    <property type="match status" value="1"/>
</dbReference>
<dbReference type="AlphaFoldDB" id="A0A5B7B567"/>
<evidence type="ECO:0000259" key="1">
    <source>
        <dbReference type="PROSITE" id="PS50181"/>
    </source>
</evidence>
<evidence type="ECO:0000313" key="2">
    <source>
        <dbReference type="EMBL" id="MPA62483.1"/>
    </source>
</evidence>
<dbReference type="InterPro" id="IPR036047">
    <property type="entry name" value="F-box-like_dom_sf"/>
</dbReference>
<proteinExistence type="predicted"/>
<dbReference type="EMBL" id="GHES01031924">
    <property type="protein sequence ID" value="MPA62483.1"/>
    <property type="molecule type" value="Transcribed_RNA"/>
</dbReference>
<accession>A0A5B7B567</accession>
<dbReference type="InterPro" id="IPR001810">
    <property type="entry name" value="F-box_dom"/>
</dbReference>
<dbReference type="SUPFAM" id="SSF81383">
    <property type="entry name" value="F-box domain"/>
    <property type="match status" value="1"/>
</dbReference>
<dbReference type="SUPFAM" id="SSF52047">
    <property type="entry name" value="RNI-like"/>
    <property type="match status" value="1"/>
</dbReference>
<sequence>MEGTVQLPKCQKLSKEKNGSEGEDIISKLPDGVLHHILSFLSTKDAIRTSILSSRWQYLWTSISDIDLNDTLMWFGKKRENYPMCRTFFLDFVERVLLLHDASDIKRLRLTFDVHVNASRVNSWISAAIRHKVQELVLQLPLRELFVLPCCLFTCKSLAVLELRMDCDLRIPTNICFSSLKSLMLRPVTFLDDNSAQQLFSSCPVLELLALEDCEWKNIKSITISIPTLKDLTFYTGLNDEDLHDCEIKIYAANLISLNWCSNETVDFHLYDLSSLVDASIKLWNLRASQQEVARRAVKLLNSIHNTKSLKISGDIFEVLSFAENLLNCVPTFNNLTHLEVDSEISPYTTRVLMDILQKSPELEFLDIGEGLKFGDVFNEVDWMLVSVPCCFKSHLKTFSLSNFDGNASDIHLLKFMLKNAIVLESMTIYCSHNFSADVKKQEDVSSQLKMLPRGSESCVIEIQLLLDETAVVHTIVLIV</sequence>
<dbReference type="Pfam" id="PF08387">
    <property type="entry name" value="FBD"/>
    <property type="match status" value="1"/>
</dbReference>
<dbReference type="Gene3D" id="1.20.1280.50">
    <property type="match status" value="1"/>
</dbReference>
<dbReference type="InterPro" id="IPR032675">
    <property type="entry name" value="LRR_dom_sf"/>
</dbReference>
<dbReference type="InterPro" id="IPR053781">
    <property type="entry name" value="F-box_AtFBL13-like"/>
</dbReference>
<name>A0A5B7B567_DAVIN</name>
<dbReference type="Gene3D" id="3.80.10.10">
    <property type="entry name" value="Ribonuclease Inhibitor"/>
    <property type="match status" value="1"/>
</dbReference>